<evidence type="ECO:0000256" key="1">
    <source>
        <dbReference type="SAM" id="MobiDB-lite"/>
    </source>
</evidence>
<evidence type="ECO:0000313" key="3">
    <source>
        <dbReference type="EMBL" id="MBY5630921.1"/>
    </source>
</evidence>
<sequence length="241" mass="26297">MKILCIASQAPEAESLAVAREIMDLQQLADSSNETLKSIFLPDITLEELQIALTKHKPDILHIAVHGSEAGLWFSKEASDGRTRELANVSGRELANFLDPDNPPKLIFLNACQSSKIATALTERGFLAIGTTAPTTNRAAIAATRLLYNRIPQGRLISEAFAAMNDLVACLQVKKLALNLACRLPIPPRNRCSVSQSSSRASTTRSRSRMVRQSPAILGWLELPPTRSRSYFSPTTTASSR</sequence>
<dbReference type="AlphaFoldDB" id="A0AAJ1AC73"/>
<feature type="region of interest" description="Disordered" evidence="1">
    <location>
        <begin position="190"/>
        <end position="211"/>
    </location>
</feature>
<dbReference type="InterPro" id="IPR024983">
    <property type="entry name" value="CHAT_dom"/>
</dbReference>
<organism evidence="3 4">
    <name type="scientific">Rhizobium leguminosarum</name>
    <dbReference type="NCBI Taxonomy" id="384"/>
    <lineage>
        <taxon>Bacteria</taxon>
        <taxon>Pseudomonadati</taxon>
        <taxon>Pseudomonadota</taxon>
        <taxon>Alphaproteobacteria</taxon>
        <taxon>Hyphomicrobiales</taxon>
        <taxon>Rhizobiaceae</taxon>
        <taxon>Rhizobium/Agrobacterium group</taxon>
        <taxon>Rhizobium</taxon>
    </lineage>
</organism>
<dbReference type="Proteomes" id="UP000825699">
    <property type="component" value="Unassembled WGS sequence"/>
</dbReference>
<dbReference type="Pfam" id="PF12770">
    <property type="entry name" value="CHAT"/>
    <property type="match status" value="1"/>
</dbReference>
<comment type="caution">
    <text evidence="3">The sequence shown here is derived from an EMBL/GenBank/DDBJ whole genome shotgun (WGS) entry which is preliminary data.</text>
</comment>
<name>A0AAJ1AC73_RHILE</name>
<gene>
    <name evidence="3" type="ORF">HFO42_22880</name>
</gene>
<feature type="compositionally biased region" description="Low complexity" evidence="1">
    <location>
        <begin position="190"/>
        <end position="205"/>
    </location>
</feature>
<feature type="domain" description="CHAT" evidence="2">
    <location>
        <begin position="17"/>
        <end position="161"/>
    </location>
</feature>
<protein>
    <submittedName>
        <fullName evidence="3">CHAT domain-containing protein</fullName>
    </submittedName>
</protein>
<dbReference type="EMBL" id="JAAXEP010000012">
    <property type="protein sequence ID" value="MBY5630921.1"/>
    <property type="molecule type" value="Genomic_DNA"/>
</dbReference>
<evidence type="ECO:0000259" key="2">
    <source>
        <dbReference type="Pfam" id="PF12770"/>
    </source>
</evidence>
<proteinExistence type="predicted"/>
<accession>A0AAJ1AC73</accession>
<dbReference type="RefSeq" id="WP_222260453.1">
    <property type="nucleotide sequence ID" value="NZ_JAAXEB010000005.1"/>
</dbReference>
<evidence type="ECO:0000313" key="4">
    <source>
        <dbReference type="Proteomes" id="UP000825699"/>
    </source>
</evidence>
<reference evidence="3" key="1">
    <citation type="submission" date="2020-04" db="EMBL/GenBank/DDBJ databases">
        <title>Global-level population genomics supports evidence of horizontal gene transfer on evolution of Rhizobia in Lentils.</title>
        <authorList>
            <person name="Gai Y."/>
            <person name="Cook D."/>
            <person name="Riely B."/>
        </authorList>
    </citation>
    <scope>NUCLEOTIDE SEQUENCE</scope>
    <source>
        <strain evidence="3">Derici101B</strain>
    </source>
</reference>